<dbReference type="Pfam" id="PF00149">
    <property type="entry name" value="Metallophos"/>
    <property type="match status" value="1"/>
</dbReference>
<dbReference type="AlphaFoldDB" id="A0A0R2JLN2"/>
<evidence type="ECO:0000256" key="6">
    <source>
        <dbReference type="ARBA" id="ARBA00022839"/>
    </source>
</evidence>
<dbReference type="PATRIC" id="fig|1620.3.peg.303"/>
<evidence type="ECO:0000313" key="10">
    <source>
        <dbReference type="EMBL" id="KRN76790.1"/>
    </source>
</evidence>
<dbReference type="GO" id="GO:0006260">
    <property type="term" value="P:DNA replication"/>
    <property type="evidence" value="ECO:0007669"/>
    <property type="project" value="UniProtKB-KW"/>
</dbReference>
<dbReference type="InterPro" id="IPR004843">
    <property type="entry name" value="Calcineurin-like_PHP"/>
</dbReference>
<dbReference type="InterPro" id="IPR041796">
    <property type="entry name" value="Mre11_N"/>
</dbReference>
<dbReference type="GO" id="GO:0004519">
    <property type="term" value="F:endonuclease activity"/>
    <property type="evidence" value="ECO:0007669"/>
    <property type="project" value="UniProtKB-KW"/>
</dbReference>
<keyword evidence="4 7" id="KW-0540">Nuclease</keyword>
<dbReference type="GO" id="GO:0006310">
    <property type="term" value="P:DNA recombination"/>
    <property type="evidence" value="ECO:0007669"/>
    <property type="project" value="UniProtKB-KW"/>
</dbReference>
<dbReference type="InterPro" id="IPR026843">
    <property type="entry name" value="SbcD_C"/>
</dbReference>
<evidence type="ECO:0000256" key="7">
    <source>
        <dbReference type="RuleBase" id="RU363069"/>
    </source>
</evidence>
<dbReference type="CDD" id="cd00840">
    <property type="entry name" value="MPP_Mre11_N"/>
    <property type="match status" value="1"/>
</dbReference>
<dbReference type="STRING" id="1620.IV67_GL000298"/>
<evidence type="ECO:0000256" key="5">
    <source>
        <dbReference type="ARBA" id="ARBA00022801"/>
    </source>
</evidence>
<gene>
    <name evidence="7" type="primary">sbcD</name>
    <name evidence="10" type="ORF">IV67_GL000298</name>
</gene>
<evidence type="ECO:0000256" key="4">
    <source>
        <dbReference type="ARBA" id="ARBA00022722"/>
    </source>
</evidence>
<dbReference type="Gene3D" id="3.60.21.10">
    <property type="match status" value="1"/>
</dbReference>
<evidence type="ECO:0000259" key="9">
    <source>
        <dbReference type="Pfam" id="PF12320"/>
    </source>
</evidence>
<sequence>MIMRFLHTADWHIGKELGAYSLLAQQTAAFNEIMQIARDEKVDAILLAGDLYDRAIPPTTAVNALEDMLKALNLTSELPIFAVSGNHDGPARLGAGKEWREANQFYLRTELAEAFVPIEFGNTQIFMLPFLDPLDARIYYEIENDSGEMRTINDVMTRVVADMKNEFTPGMQHVLVSHYYVTGSRNEDYTLTSETTSSVGGLKGIDVNVFNDFDYVALGHLHLKQASPSKNVQYSGSPIKFNTKEAQSEKGVFIVDIDDTGVNSKWMPLHPDKDLILLTESFETLIDADFYQQYERNGANLFSIQLTDQPQVSDLRKQLVDIYGEIAEIQFPKIQMEMNDVAKRLKEQEEVSNQTLIQEFYEEVMHDKLNQNQMEIIEQTLIGLSREVTD</sequence>
<keyword evidence="7" id="KW-0235">DNA replication</keyword>
<name>A0A0R2JLN2_9LACO</name>
<dbReference type="EMBL" id="JQCD01000024">
    <property type="protein sequence ID" value="KRN76790.1"/>
    <property type="molecule type" value="Genomic_DNA"/>
</dbReference>
<keyword evidence="7" id="KW-0255">Endonuclease</keyword>
<evidence type="ECO:0000313" key="11">
    <source>
        <dbReference type="Proteomes" id="UP000051673"/>
    </source>
</evidence>
<reference evidence="10 11" key="1">
    <citation type="journal article" date="2015" name="Genome Announc.">
        <title>Expanding the biotechnology potential of lactobacilli through comparative genomics of 213 strains and associated genera.</title>
        <authorList>
            <person name="Sun Z."/>
            <person name="Harris H.M."/>
            <person name="McCann A."/>
            <person name="Guo C."/>
            <person name="Argimon S."/>
            <person name="Zhang W."/>
            <person name="Yang X."/>
            <person name="Jeffery I.B."/>
            <person name="Cooney J.C."/>
            <person name="Kagawa T.F."/>
            <person name="Liu W."/>
            <person name="Song Y."/>
            <person name="Salvetti E."/>
            <person name="Wrobel A."/>
            <person name="Rasinkangas P."/>
            <person name="Parkhill J."/>
            <person name="Rea M.C."/>
            <person name="O'Sullivan O."/>
            <person name="Ritari J."/>
            <person name="Douillard F.P."/>
            <person name="Paul Ross R."/>
            <person name="Yang R."/>
            <person name="Briner A.E."/>
            <person name="Felis G.E."/>
            <person name="de Vos W.M."/>
            <person name="Barrangou R."/>
            <person name="Klaenhammer T.R."/>
            <person name="Caufield P.W."/>
            <person name="Cui Y."/>
            <person name="Zhang H."/>
            <person name="O'Toole P.W."/>
        </authorList>
    </citation>
    <scope>NUCLEOTIDE SEQUENCE [LARGE SCALE GENOMIC DNA]</scope>
    <source>
        <strain evidence="10 11">DSM 20014</strain>
    </source>
</reference>
<proteinExistence type="inferred from homology"/>
<comment type="caution">
    <text evidence="10">The sequence shown here is derived from an EMBL/GenBank/DDBJ whole genome shotgun (WGS) entry which is preliminary data.</text>
</comment>
<dbReference type="SUPFAM" id="SSF56300">
    <property type="entry name" value="Metallo-dependent phosphatases"/>
    <property type="match status" value="1"/>
</dbReference>
<dbReference type="Proteomes" id="UP000051673">
    <property type="component" value="Unassembled WGS sequence"/>
</dbReference>
<evidence type="ECO:0000256" key="1">
    <source>
        <dbReference type="ARBA" id="ARBA00010555"/>
    </source>
</evidence>
<organism evidence="10 11">
    <name type="scientific">Weissella minor</name>
    <dbReference type="NCBI Taxonomy" id="1620"/>
    <lineage>
        <taxon>Bacteria</taxon>
        <taxon>Bacillati</taxon>
        <taxon>Bacillota</taxon>
        <taxon>Bacilli</taxon>
        <taxon>Lactobacillales</taxon>
        <taxon>Lactobacillaceae</taxon>
        <taxon>Weissella</taxon>
    </lineage>
</organism>
<keyword evidence="7" id="KW-0233">DNA recombination</keyword>
<dbReference type="PANTHER" id="PTHR30337:SF0">
    <property type="entry name" value="NUCLEASE SBCCD SUBUNIT D"/>
    <property type="match status" value="1"/>
</dbReference>
<dbReference type="GO" id="GO:0008408">
    <property type="term" value="F:3'-5' exonuclease activity"/>
    <property type="evidence" value="ECO:0007669"/>
    <property type="project" value="InterPro"/>
</dbReference>
<protein>
    <recommendedName>
        <fullName evidence="3 7">Nuclease SbcCD subunit D</fullName>
    </recommendedName>
</protein>
<accession>A0A0R2JLN2</accession>
<dbReference type="PANTHER" id="PTHR30337">
    <property type="entry name" value="COMPONENT OF ATP-DEPENDENT DSDNA EXONUCLEASE"/>
    <property type="match status" value="1"/>
</dbReference>
<dbReference type="InterPro" id="IPR004593">
    <property type="entry name" value="SbcD"/>
</dbReference>
<evidence type="ECO:0000256" key="2">
    <source>
        <dbReference type="ARBA" id="ARBA00011322"/>
    </source>
</evidence>
<comment type="subunit">
    <text evidence="2 7">Heterodimer of SbcC and SbcD.</text>
</comment>
<feature type="domain" description="Calcineurin-like phosphoesterase" evidence="8">
    <location>
        <begin position="3"/>
        <end position="222"/>
    </location>
</feature>
<keyword evidence="11" id="KW-1185">Reference proteome</keyword>
<comment type="similarity">
    <text evidence="1 7">Belongs to the SbcD family.</text>
</comment>
<dbReference type="Pfam" id="PF12320">
    <property type="entry name" value="SbcD_C"/>
    <property type="match status" value="1"/>
</dbReference>
<evidence type="ECO:0000256" key="3">
    <source>
        <dbReference type="ARBA" id="ARBA00013365"/>
    </source>
</evidence>
<feature type="domain" description="Nuclease SbcCD subunit D C-terminal" evidence="9">
    <location>
        <begin position="273"/>
        <end position="364"/>
    </location>
</feature>
<comment type="function">
    <text evidence="7">SbcCD cleaves DNA hairpin structures. These structures can inhibit DNA replication and are intermediates in certain DNA recombination reactions. The complex acts as a 3'-&gt;5' double strand exonuclease that can open hairpins. It also has a 5' single-strand endonuclease activity.</text>
</comment>
<dbReference type="NCBIfam" id="TIGR00619">
    <property type="entry name" value="sbcd"/>
    <property type="match status" value="1"/>
</dbReference>
<evidence type="ECO:0000259" key="8">
    <source>
        <dbReference type="Pfam" id="PF00149"/>
    </source>
</evidence>
<keyword evidence="5 7" id="KW-0378">Hydrolase</keyword>
<dbReference type="InterPro" id="IPR050535">
    <property type="entry name" value="DNA_Repair-Maintenance_Comp"/>
</dbReference>
<keyword evidence="6 7" id="KW-0269">Exonuclease</keyword>
<dbReference type="InterPro" id="IPR029052">
    <property type="entry name" value="Metallo-depent_PP-like"/>
</dbReference>